<name>A0A4C1VHH6_EUMVA</name>
<protein>
    <submittedName>
        <fullName evidence="1">Uncharacterized protein</fullName>
    </submittedName>
</protein>
<evidence type="ECO:0000313" key="1">
    <source>
        <dbReference type="EMBL" id="GBP38103.1"/>
    </source>
</evidence>
<proteinExistence type="predicted"/>
<keyword evidence="2" id="KW-1185">Reference proteome</keyword>
<comment type="caution">
    <text evidence="1">The sequence shown here is derived from an EMBL/GenBank/DDBJ whole genome shotgun (WGS) entry which is preliminary data.</text>
</comment>
<dbReference type="AlphaFoldDB" id="A0A4C1VHH6"/>
<accession>A0A4C1VHH6</accession>
<dbReference type="EMBL" id="BGZK01000344">
    <property type="protein sequence ID" value="GBP38103.1"/>
    <property type="molecule type" value="Genomic_DNA"/>
</dbReference>
<gene>
    <name evidence="1" type="ORF">EVAR_80384_1</name>
</gene>
<dbReference type="Proteomes" id="UP000299102">
    <property type="component" value="Unassembled WGS sequence"/>
</dbReference>
<reference evidence="1 2" key="1">
    <citation type="journal article" date="2019" name="Commun. Biol.">
        <title>The bagworm genome reveals a unique fibroin gene that provides high tensile strength.</title>
        <authorList>
            <person name="Kono N."/>
            <person name="Nakamura H."/>
            <person name="Ohtoshi R."/>
            <person name="Tomita M."/>
            <person name="Numata K."/>
            <person name="Arakawa K."/>
        </authorList>
    </citation>
    <scope>NUCLEOTIDE SEQUENCE [LARGE SCALE GENOMIC DNA]</scope>
</reference>
<evidence type="ECO:0000313" key="2">
    <source>
        <dbReference type="Proteomes" id="UP000299102"/>
    </source>
</evidence>
<sequence>MDSAYYAQVGHCARNYPFPHFTPFATEEDTLLQSFYFRSRAKEPSTQAQNTFVANNCCRRHTDNAGTDGLM</sequence>
<organism evidence="1 2">
    <name type="scientific">Eumeta variegata</name>
    <name type="common">Bagworm moth</name>
    <name type="synonym">Eumeta japonica</name>
    <dbReference type="NCBI Taxonomy" id="151549"/>
    <lineage>
        <taxon>Eukaryota</taxon>
        <taxon>Metazoa</taxon>
        <taxon>Ecdysozoa</taxon>
        <taxon>Arthropoda</taxon>
        <taxon>Hexapoda</taxon>
        <taxon>Insecta</taxon>
        <taxon>Pterygota</taxon>
        <taxon>Neoptera</taxon>
        <taxon>Endopterygota</taxon>
        <taxon>Lepidoptera</taxon>
        <taxon>Glossata</taxon>
        <taxon>Ditrysia</taxon>
        <taxon>Tineoidea</taxon>
        <taxon>Psychidae</taxon>
        <taxon>Oiketicinae</taxon>
        <taxon>Eumeta</taxon>
    </lineage>
</organism>